<dbReference type="OMA" id="HNEAPAS"/>
<dbReference type="AlphaFoldDB" id="F0YCY7"/>
<feature type="compositionally biased region" description="Basic and acidic residues" evidence="2">
    <location>
        <begin position="651"/>
        <end position="661"/>
    </location>
</feature>
<feature type="compositionally biased region" description="Basic and acidic residues" evidence="2">
    <location>
        <begin position="10"/>
        <end position="26"/>
    </location>
</feature>
<feature type="region of interest" description="Disordered" evidence="2">
    <location>
        <begin position="618"/>
        <end position="667"/>
    </location>
</feature>
<feature type="region of interest" description="Disordered" evidence="2">
    <location>
        <begin position="1"/>
        <end position="28"/>
    </location>
</feature>
<feature type="region of interest" description="Disordered" evidence="2">
    <location>
        <begin position="40"/>
        <end position="70"/>
    </location>
</feature>
<proteinExistence type="predicted"/>
<dbReference type="EMBL" id="GL833132">
    <property type="protein sequence ID" value="EGB07095.1"/>
    <property type="molecule type" value="Genomic_DNA"/>
</dbReference>
<feature type="coiled-coil region" evidence="1">
    <location>
        <begin position="295"/>
        <end position="407"/>
    </location>
</feature>
<organism evidence="4">
    <name type="scientific">Aureococcus anophagefferens</name>
    <name type="common">Harmful bloom alga</name>
    <dbReference type="NCBI Taxonomy" id="44056"/>
    <lineage>
        <taxon>Eukaryota</taxon>
        <taxon>Sar</taxon>
        <taxon>Stramenopiles</taxon>
        <taxon>Ochrophyta</taxon>
        <taxon>Pelagophyceae</taxon>
        <taxon>Pelagomonadales</taxon>
        <taxon>Pelagomonadaceae</taxon>
        <taxon>Aureococcus</taxon>
    </lineage>
</organism>
<reference evidence="3 4" key="1">
    <citation type="journal article" date="2011" name="Proc. Natl. Acad. Sci. U.S.A.">
        <title>Niche of harmful alga Aureococcus anophagefferens revealed through ecogenomics.</title>
        <authorList>
            <person name="Gobler C.J."/>
            <person name="Berry D.L."/>
            <person name="Dyhrman S.T."/>
            <person name="Wilhelm S.W."/>
            <person name="Salamov A."/>
            <person name="Lobanov A.V."/>
            <person name="Zhang Y."/>
            <person name="Collier J.L."/>
            <person name="Wurch L.L."/>
            <person name="Kustka A.B."/>
            <person name="Dill B.D."/>
            <person name="Shah M."/>
            <person name="VerBerkmoes N.C."/>
            <person name="Kuo A."/>
            <person name="Terry A."/>
            <person name="Pangilinan J."/>
            <person name="Lindquist E.A."/>
            <person name="Lucas S."/>
            <person name="Paulsen I.T."/>
            <person name="Hattenrath-Lehmann T.K."/>
            <person name="Talmage S.C."/>
            <person name="Walker E.A."/>
            <person name="Koch F."/>
            <person name="Burson A.M."/>
            <person name="Marcoval M.A."/>
            <person name="Tang Y.Z."/>
            <person name="Lecleir G.R."/>
            <person name="Coyne K.J."/>
            <person name="Berg G.M."/>
            <person name="Bertrand E.M."/>
            <person name="Saito M.A."/>
            <person name="Gladyshev V.N."/>
            <person name="Grigoriev I.V."/>
        </authorList>
    </citation>
    <scope>NUCLEOTIDE SEQUENCE [LARGE SCALE GENOMIC DNA]</scope>
    <source>
        <strain evidence="4">CCMP 1984</strain>
    </source>
</reference>
<keyword evidence="1" id="KW-0175">Coiled coil</keyword>
<evidence type="ECO:0000256" key="1">
    <source>
        <dbReference type="SAM" id="Coils"/>
    </source>
</evidence>
<dbReference type="RefSeq" id="XP_009038326.1">
    <property type="nucleotide sequence ID" value="XM_009040078.1"/>
</dbReference>
<dbReference type="GeneID" id="20225202"/>
<keyword evidence="4" id="KW-1185">Reference proteome</keyword>
<sequence length="667" mass="68539">MQSSVADVVYEAKREARERRPGDRVADAFPAIAPKLDDVSRERRRLVSGESVLRALPQKDDAPPAPRAALPRATALPAAAVADAVDDAAEDAAPSAAGSFLDALKGAASELRAYTPEDGERATRERRAGVDPTAVVVEEAEEVVEAEVVVEEEVVVAPEAPSNLRPKVRAAVEAAAAALDAAAADWLAVDDDERAATLGAQLASVAAFLGDREMTFAATFNADAAEVLRLRRLAIASAFAEVVPIVTPERAERFAAALRSILDVEERLAKEAALDAALAAEGVTERPLSPEERALVDEENARLAAEAAARAAEDEARAAAEAEAEAEAARVVAEAEAARVAAEAEAARVAAEAEAEAARVAEEEAAARAAAEAEAEAARAIAEAERKRAEEDALARAENARREEEAARIVEQARLAAAARQAAVPEDAAARAARAPPADAAAAAVDALEAAARRKAEAVAAAPTVEVDDEAIPSLDEILAAVDDDDDDDDFEDDLETVVAESVVVVVDDDAAGPGAAAEAPGAVLDESGAAVPGAEASAARLDGGDGLVIEAADAATEAVDEEPTAGDLLLRTLDTVLLISERLFSDILPNFVDALALAASRAQKALADPAYDKPKRTELLGGVKSTLPDEDSAAGRARNAPKLAAPADGGGHDDAPRAADGDDEPS</sequence>
<accession>F0YCY7</accession>
<protein>
    <submittedName>
        <fullName evidence="3">Uncharacterized protein</fullName>
    </submittedName>
</protein>
<evidence type="ECO:0000313" key="4">
    <source>
        <dbReference type="Proteomes" id="UP000002729"/>
    </source>
</evidence>
<dbReference type="OrthoDB" id="10689952at2759"/>
<evidence type="ECO:0000313" key="3">
    <source>
        <dbReference type="EMBL" id="EGB07095.1"/>
    </source>
</evidence>
<name>F0YCY7_AURAN</name>
<dbReference type="Proteomes" id="UP000002729">
    <property type="component" value="Unassembled WGS sequence"/>
</dbReference>
<gene>
    <name evidence="3" type="ORF">AURANDRAFT_65172</name>
</gene>
<evidence type="ECO:0000256" key="2">
    <source>
        <dbReference type="SAM" id="MobiDB-lite"/>
    </source>
</evidence>
<dbReference type="InParanoid" id="F0YCY7"/>
<dbReference type="KEGG" id="aaf:AURANDRAFT_65172"/>